<name>A0A926IB84_9FIRM</name>
<reference evidence="1" key="1">
    <citation type="submission" date="2020-08" db="EMBL/GenBank/DDBJ databases">
        <title>Genome public.</title>
        <authorList>
            <person name="Liu C."/>
            <person name="Sun Q."/>
        </authorList>
    </citation>
    <scope>NUCLEOTIDE SEQUENCE</scope>
    <source>
        <strain evidence="1">NSJ-12</strain>
    </source>
</reference>
<dbReference type="Proteomes" id="UP000655830">
    <property type="component" value="Unassembled WGS sequence"/>
</dbReference>
<protein>
    <recommendedName>
        <fullName evidence="3">Halobacterial output domain-containing protein</fullName>
    </recommendedName>
</protein>
<evidence type="ECO:0000313" key="1">
    <source>
        <dbReference type="EMBL" id="MBC8581660.1"/>
    </source>
</evidence>
<comment type="caution">
    <text evidence="1">The sequence shown here is derived from an EMBL/GenBank/DDBJ whole genome shotgun (WGS) entry which is preliminary data.</text>
</comment>
<keyword evidence="2" id="KW-1185">Reference proteome</keyword>
<dbReference type="RefSeq" id="WP_249334691.1">
    <property type="nucleotide sequence ID" value="NZ_JACRSY010000069.1"/>
</dbReference>
<accession>A0A926IB84</accession>
<sequence>MAKLTVGELREFIADVPEDTEVRIASLYNTLTEEHYHVSTDDISCSIDAEGSFLVLVPLEIEVSDDAGF</sequence>
<evidence type="ECO:0000313" key="2">
    <source>
        <dbReference type="Proteomes" id="UP000655830"/>
    </source>
</evidence>
<evidence type="ECO:0008006" key="3">
    <source>
        <dbReference type="Google" id="ProtNLM"/>
    </source>
</evidence>
<gene>
    <name evidence="1" type="ORF">H8718_19460</name>
</gene>
<dbReference type="EMBL" id="JACRSY010000069">
    <property type="protein sequence ID" value="MBC8581660.1"/>
    <property type="molecule type" value="Genomic_DNA"/>
</dbReference>
<proteinExistence type="predicted"/>
<dbReference type="AlphaFoldDB" id="A0A926IB84"/>
<organism evidence="1 2">
    <name type="scientific">Zhenhengia yiwuensis</name>
    <dbReference type="NCBI Taxonomy" id="2763666"/>
    <lineage>
        <taxon>Bacteria</taxon>
        <taxon>Bacillati</taxon>
        <taxon>Bacillota</taxon>
        <taxon>Clostridia</taxon>
        <taxon>Lachnospirales</taxon>
        <taxon>Lachnospiraceae</taxon>
        <taxon>Zhenhengia</taxon>
    </lineage>
</organism>